<organism evidence="1 2">
    <name type="scientific">Pseudomonas viciae</name>
    <dbReference type="NCBI Taxonomy" id="2505979"/>
    <lineage>
        <taxon>Bacteria</taxon>
        <taxon>Pseudomonadati</taxon>
        <taxon>Pseudomonadota</taxon>
        <taxon>Gammaproteobacteria</taxon>
        <taxon>Pseudomonadales</taxon>
        <taxon>Pseudomonadaceae</taxon>
        <taxon>Pseudomonas</taxon>
    </lineage>
</organism>
<evidence type="ECO:0000313" key="2">
    <source>
        <dbReference type="Proteomes" id="UP001227386"/>
    </source>
</evidence>
<dbReference type="Proteomes" id="UP001227386">
    <property type="component" value="Plasmid unnamed"/>
</dbReference>
<gene>
    <name evidence="1" type="ORF">QCD61_28200</name>
</gene>
<dbReference type="RefSeq" id="WP_280945028.1">
    <property type="nucleotide sequence ID" value="NZ_CP123772.1"/>
</dbReference>
<keyword evidence="2" id="KW-1185">Reference proteome</keyword>
<keyword evidence="1" id="KW-0614">Plasmid</keyword>
<protein>
    <submittedName>
        <fullName evidence="1">Uncharacterized protein</fullName>
    </submittedName>
</protein>
<proteinExistence type="predicted"/>
<geneLocation type="plasmid" evidence="1 2">
    <name>unnamed</name>
</geneLocation>
<dbReference type="EMBL" id="CP123772">
    <property type="protein sequence ID" value="WGO96447.1"/>
    <property type="molecule type" value="Genomic_DNA"/>
</dbReference>
<accession>A0ABY8PMS0</accession>
<evidence type="ECO:0000313" key="1">
    <source>
        <dbReference type="EMBL" id="WGO96447.1"/>
    </source>
</evidence>
<name>A0ABY8PMS0_9PSED</name>
<sequence>MSTPNFVRATIRHVKNVEPCDDPADFYSGPEFDSFTVTVEHGPAEPFLSWFHQTNEYGLCRVGDTAEFIDFGSSDSLDEDKVIEFTFDQFFPLWLEHAANVAKADIAGMASAAIAGMYDVD</sequence>
<reference evidence="1 2" key="1">
    <citation type="journal article" date="2012" name="Appl. Soil Ecol.">
        <title>Isolation and characterization of new plant growth-promoting bacterial endophytes.</title>
        <authorList>
            <person name="Rashid S."/>
            <person name="Charles T.C."/>
            <person name="Glick B.R."/>
        </authorList>
    </citation>
    <scope>NUCLEOTIDE SEQUENCE [LARGE SCALE GENOMIC DNA]</scope>
    <source>
        <strain evidence="1 2">YsS1</strain>
        <plasmid evidence="1 2">unnamed</plasmid>
    </source>
</reference>